<feature type="binding site" evidence="12 15">
    <location>
        <position position="204"/>
    </location>
    <ligand>
        <name>pyruvate</name>
        <dbReference type="ChEBI" id="CHEBI:15361"/>
    </ligand>
</feature>
<dbReference type="PROSITE" id="PS00665">
    <property type="entry name" value="DHDPS_1"/>
    <property type="match status" value="1"/>
</dbReference>
<comment type="catalytic activity">
    <reaction evidence="11 12">
        <text>L-aspartate 4-semialdehyde + pyruvate = (2S,4S)-4-hydroxy-2,3,4,5-tetrahydrodipicolinate + H2O + H(+)</text>
        <dbReference type="Rhea" id="RHEA:34171"/>
        <dbReference type="ChEBI" id="CHEBI:15361"/>
        <dbReference type="ChEBI" id="CHEBI:15377"/>
        <dbReference type="ChEBI" id="CHEBI:15378"/>
        <dbReference type="ChEBI" id="CHEBI:67139"/>
        <dbReference type="ChEBI" id="CHEBI:537519"/>
        <dbReference type="EC" id="4.3.3.7"/>
    </reaction>
</comment>
<dbReference type="CDD" id="cd00950">
    <property type="entry name" value="DHDPS"/>
    <property type="match status" value="1"/>
</dbReference>
<feature type="active site" description="Proton donor/acceptor" evidence="12 14">
    <location>
        <position position="134"/>
    </location>
</feature>
<evidence type="ECO:0000256" key="14">
    <source>
        <dbReference type="PIRSR" id="PIRSR001365-1"/>
    </source>
</evidence>
<organism evidence="16 17">
    <name type="scientific">Sporosarcina thermotolerans</name>
    <dbReference type="NCBI Taxonomy" id="633404"/>
    <lineage>
        <taxon>Bacteria</taxon>
        <taxon>Bacillati</taxon>
        <taxon>Bacillota</taxon>
        <taxon>Bacilli</taxon>
        <taxon>Bacillales</taxon>
        <taxon>Caryophanaceae</taxon>
        <taxon>Sporosarcina</taxon>
    </lineage>
</organism>
<dbReference type="InterPro" id="IPR020625">
    <property type="entry name" value="Schiff_base-form_aldolases_AS"/>
</dbReference>
<comment type="function">
    <text evidence="1 12">Catalyzes the condensation of (S)-aspartate-beta-semialdehyde [(S)-ASA] and pyruvate to 4-hydroxy-tetrahydrodipicolinate (HTPA).</text>
</comment>
<dbReference type="SUPFAM" id="SSF51569">
    <property type="entry name" value="Aldolase"/>
    <property type="match status" value="1"/>
</dbReference>
<dbReference type="HAMAP" id="MF_00418">
    <property type="entry name" value="DapA"/>
    <property type="match status" value="1"/>
</dbReference>
<comment type="caution">
    <text evidence="12">Was originally thought to be a dihydrodipicolinate synthase (DHDPS), catalyzing the condensation of (S)-aspartate-beta-semialdehyde [(S)-ASA] and pyruvate to dihydrodipicolinate (DHDP). However, it was shown in E.coli that the product of the enzymatic reaction is not dihydrodipicolinate but in fact (4S)-4-hydroxy-2,3,4,5-tetrahydro-(2S)-dipicolinic acid (HTPA), and that the consecutive dehydration reaction leading to DHDP is not spontaneous but catalyzed by DapB.</text>
</comment>
<dbReference type="EMBL" id="JAUBDJ010000001">
    <property type="protein sequence ID" value="MDW0115680.1"/>
    <property type="molecule type" value="Genomic_DNA"/>
</dbReference>
<dbReference type="PROSITE" id="PS00666">
    <property type="entry name" value="DHDPS_2"/>
    <property type="match status" value="1"/>
</dbReference>
<protein>
    <recommendedName>
        <fullName evidence="4 12">4-hydroxy-tetrahydrodipicolinate synthase</fullName>
        <shortName evidence="12">HTPA synthase</shortName>
        <ecNumber evidence="4 12">4.3.3.7</ecNumber>
    </recommendedName>
</protein>
<name>A0AAW9A630_9BACL</name>
<comment type="subunit">
    <text evidence="12">Homotetramer; dimer of dimers.</text>
</comment>
<dbReference type="GO" id="GO:0019877">
    <property type="term" value="P:diaminopimelate biosynthetic process"/>
    <property type="evidence" value="ECO:0007669"/>
    <property type="project" value="UniProtKB-UniRule"/>
</dbReference>
<dbReference type="AlphaFoldDB" id="A0AAW9A630"/>
<dbReference type="Proteomes" id="UP001271648">
    <property type="component" value="Unassembled WGS sequence"/>
</dbReference>
<dbReference type="PANTHER" id="PTHR12128">
    <property type="entry name" value="DIHYDRODIPICOLINATE SYNTHASE"/>
    <property type="match status" value="1"/>
</dbReference>
<dbReference type="SMART" id="SM01130">
    <property type="entry name" value="DHDPS"/>
    <property type="match status" value="1"/>
</dbReference>
<dbReference type="InterPro" id="IPR020624">
    <property type="entry name" value="Schiff_base-form_aldolases_CS"/>
</dbReference>
<sequence>MDLGYIGTAMVTPFSETGYIDYDLTETLIEHLIATGTDSLIVCGTTGESPTLNHEEKSNLFKYAIEIVNKRIPVIAGTGTFNTAETVKLTRQAETLGADGIMLVTPYYNKPDQKGIIAHFSHIAGETNLPIMLYNIPGRSAVNMQSETVIELSKIKNIRAVKEASGSLDQISNIISGTDKGFKVYSGDDALTLPVLSIGGDGVISVASHIVGSQMQQMMSAFKLGDTNNAAEMHRTLLPLFQAIFSAPNPVPIKYALKKIGINTGGVRMPLTEFGRESASFDAIWNEFKNKLQISQ</sequence>
<evidence type="ECO:0000256" key="10">
    <source>
        <dbReference type="ARBA" id="ARBA00023270"/>
    </source>
</evidence>
<dbReference type="GO" id="GO:0009089">
    <property type="term" value="P:lysine biosynthetic process via diaminopimelate"/>
    <property type="evidence" value="ECO:0007669"/>
    <property type="project" value="UniProtKB-UniRule"/>
</dbReference>
<comment type="similarity">
    <text evidence="3 12 13">Belongs to the DapA family.</text>
</comment>
<comment type="pathway">
    <text evidence="2 12">Amino-acid biosynthesis; L-lysine biosynthesis via DAP pathway; (S)-tetrahydrodipicolinate from L-aspartate: step 3/4.</text>
</comment>
<evidence type="ECO:0000256" key="13">
    <source>
        <dbReference type="PIRNR" id="PIRNR001365"/>
    </source>
</evidence>
<evidence type="ECO:0000256" key="1">
    <source>
        <dbReference type="ARBA" id="ARBA00003294"/>
    </source>
</evidence>
<dbReference type="EC" id="4.3.3.7" evidence="4 12"/>
<dbReference type="Pfam" id="PF00701">
    <property type="entry name" value="DHDPS"/>
    <property type="match status" value="1"/>
</dbReference>
<keyword evidence="9 12" id="KW-0456">Lyase</keyword>
<dbReference type="RefSeq" id="WP_317940093.1">
    <property type="nucleotide sequence ID" value="NZ_JAUBDJ010000001.1"/>
</dbReference>
<keyword evidence="7 12" id="KW-0220">Diaminopimelate biosynthesis</keyword>
<gene>
    <name evidence="12 16" type="primary">dapA</name>
    <name evidence="16" type="ORF">QTL97_01850</name>
</gene>
<feature type="binding site" evidence="12 15">
    <location>
        <position position="46"/>
    </location>
    <ligand>
        <name>pyruvate</name>
        <dbReference type="ChEBI" id="CHEBI:15361"/>
    </ligand>
</feature>
<keyword evidence="8 12" id="KW-0457">Lysine biosynthesis</keyword>
<feature type="active site" description="Schiff-base intermediate with substrate" evidence="12 14">
    <location>
        <position position="162"/>
    </location>
</feature>
<keyword evidence="10 12" id="KW-0704">Schiff base</keyword>
<proteinExistence type="inferred from homology"/>
<accession>A0AAW9A630</accession>
<evidence type="ECO:0000256" key="7">
    <source>
        <dbReference type="ARBA" id="ARBA00022915"/>
    </source>
</evidence>
<dbReference type="GO" id="GO:0008840">
    <property type="term" value="F:4-hydroxy-tetrahydrodipicolinate synthase activity"/>
    <property type="evidence" value="ECO:0007669"/>
    <property type="project" value="UniProtKB-UniRule"/>
</dbReference>
<feature type="site" description="Part of a proton relay during catalysis" evidence="12">
    <location>
        <position position="108"/>
    </location>
</feature>
<dbReference type="GO" id="GO:0005829">
    <property type="term" value="C:cytosol"/>
    <property type="evidence" value="ECO:0007669"/>
    <property type="project" value="TreeGrafter"/>
</dbReference>
<comment type="caution">
    <text evidence="16">The sequence shown here is derived from an EMBL/GenBank/DDBJ whole genome shotgun (WGS) entry which is preliminary data.</text>
</comment>
<evidence type="ECO:0000256" key="8">
    <source>
        <dbReference type="ARBA" id="ARBA00023154"/>
    </source>
</evidence>
<evidence type="ECO:0000256" key="9">
    <source>
        <dbReference type="ARBA" id="ARBA00023239"/>
    </source>
</evidence>
<dbReference type="InterPro" id="IPR013785">
    <property type="entry name" value="Aldolase_TIM"/>
</dbReference>
<evidence type="ECO:0000256" key="3">
    <source>
        <dbReference type="ARBA" id="ARBA00007592"/>
    </source>
</evidence>
<evidence type="ECO:0000256" key="11">
    <source>
        <dbReference type="ARBA" id="ARBA00047836"/>
    </source>
</evidence>
<dbReference type="PRINTS" id="PR00146">
    <property type="entry name" value="DHPICSNTHASE"/>
</dbReference>
<evidence type="ECO:0000256" key="4">
    <source>
        <dbReference type="ARBA" id="ARBA00012086"/>
    </source>
</evidence>
<dbReference type="NCBIfam" id="TIGR00674">
    <property type="entry name" value="dapA"/>
    <property type="match status" value="1"/>
</dbReference>
<dbReference type="InterPro" id="IPR002220">
    <property type="entry name" value="DapA-like"/>
</dbReference>
<evidence type="ECO:0000256" key="5">
    <source>
        <dbReference type="ARBA" id="ARBA00022490"/>
    </source>
</evidence>
<dbReference type="PIRSF" id="PIRSF001365">
    <property type="entry name" value="DHDPS"/>
    <property type="match status" value="1"/>
</dbReference>
<keyword evidence="17" id="KW-1185">Reference proteome</keyword>
<evidence type="ECO:0000256" key="15">
    <source>
        <dbReference type="PIRSR" id="PIRSR001365-2"/>
    </source>
</evidence>
<comment type="subcellular location">
    <subcellularLocation>
        <location evidence="12">Cytoplasm</location>
    </subcellularLocation>
</comment>
<evidence type="ECO:0000313" key="16">
    <source>
        <dbReference type="EMBL" id="MDW0115680.1"/>
    </source>
</evidence>
<evidence type="ECO:0000313" key="17">
    <source>
        <dbReference type="Proteomes" id="UP001271648"/>
    </source>
</evidence>
<dbReference type="Gene3D" id="3.20.20.70">
    <property type="entry name" value="Aldolase class I"/>
    <property type="match status" value="1"/>
</dbReference>
<evidence type="ECO:0000256" key="12">
    <source>
        <dbReference type="HAMAP-Rule" id="MF_00418"/>
    </source>
</evidence>
<evidence type="ECO:0000256" key="6">
    <source>
        <dbReference type="ARBA" id="ARBA00022605"/>
    </source>
</evidence>
<dbReference type="PANTHER" id="PTHR12128:SF66">
    <property type="entry name" value="4-HYDROXY-2-OXOGLUTARATE ALDOLASE, MITOCHONDRIAL"/>
    <property type="match status" value="1"/>
</dbReference>
<evidence type="ECO:0000256" key="2">
    <source>
        <dbReference type="ARBA" id="ARBA00005120"/>
    </source>
</evidence>
<feature type="site" description="Part of a proton relay during catalysis" evidence="12">
    <location>
        <position position="45"/>
    </location>
</feature>
<keyword evidence="6 12" id="KW-0028">Amino-acid biosynthesis</keyword>
<dbReference type="InterPro" id="IPR005263">
    <property type="entry name" value="DapA"/>
</dbReference>
<reference evidence="16 17" key="1">
    <citation type="submission" date="2023-06" db="EMBL/GenBank/DDBJ databases">
        <title>Sporosarcina sp. nov., isolated from Korean traditional fermented seafood 'Jeotgal'.</title>
        <authorList>
            <person name="Yang A.I."/>
            <person name="Shin N.-R."/>
        </authorList>
    </citation>
    <scope>NUCLEOTIDE SEQUENCE [LARGE SCALE GENOMIC DNA]</scope>
    <source>
        <strain evidence="16 17">KCTC43456</strain>
    </source>
</reference>
<keyword evidence="5 12" id="KW-0963">Cytoplasm</keyword>